<dbReference type="AlphaFoldDB" id="A0A251TDC9"/>
<dbReference type="EMBL" id="MNCJ02000326">
    <property type="protein sequence ID" value="KAF5783966.1"/>
    <property type="molecule type" value="Genomic_DNA"/>
</dbReference>
<feature type="compositionally biased region" description="Polar residues" evidence="1">
    <location>
        <begin position="44"/>
        <end position="57"/>
    </location>
</feature>
<evidence type="ECO:0000313" key="2">
    <source>
        <dbReference type="EMBL" id="KAF5783966.1"/>
    </source>
</evidence>
<evidence type="ECO:0000313" key="4">
    <source>
        <dbReference type="Proteomes" id="UP000215914"/>
    </source>
</evidence>
<accession>A0A251TDC9</accession>
<reference evidence="2 4" key="1">
    <citation type="journal article" date="2017" name="Nature">
        <title>The sunflower genome provides insights into oil metabolism, flowering and Asterid evolution.</title>
        <authorList>
            <person name="Badouin H."/>
            <person name="Gouzy J."/>
            <person name="Grassa C.J."/>
            <person name="Murat F."/>
            <person name="Staton S.E."/>
            <person name="Cottret L."/>
            <person name="Lelandais-Briere C."/>
            <person name="Owens G.L."/>
            <person name="Carrere S."/>
            <person name="Mayjonade B."/>
            <person name="Legrand L."/>
            <person name="Gill N."/>
            <person name="Kane N.C."/>
            <person name="Bowers J.E."/>
            <person name="Hubner S."/>
            <person name="Bellec A."/>
            <person name="Berard A."/>
            <person name="Berges H."/>
            <person name="Blanchet N."/>
            <person name="Boniface M.C."/>
            <person name="Brunel D."/>
            <person name="Catrice O."/>
            <person name="Chaidir N."/>
            <person name="Claudel C."/>
            <person name="Donnadieu C."/>
            <person name="Faraut T."/>
            <person name="Fievet G."/>
            <person name="Helmstetter N."/>
            <person name="King M."/>
            <person name="Knapp S.J."/>
            <person name="Lai Z."/>
            <person name="Le Paslier M.C."/>
            <person name="Lippi Y."/>
            <person name="Lorenzon L."/>
            <person name="Mandel J.R."/>
            <person name="Marage G."/>
            <person name="Marchand G."/>
            <person name="Marquand E."/>
            <person name="Bret-Mestries E."/>
            <person name="Morien E."/>
            <person name="Nambeesan S."/>
            <person name="Nguyen T."/>
            <person name="Pegot-Espagnet P."/>
            <person name="Pouilly N."/>
            <person name="Raftis F."/>
            <person name="Sallet E."/>
            <person name="Schiex T."/>
            <person name="Thomas J."/>
            <person name="Vandecasteele C."/>
            <person name="Vares D."/>
            <person name="Vear F."/>
            <person name="Vautrin S."/>
            <person name="Crespi M."/>
            <person name="Mangin B."/>
            <person name="Burke J.M."/>
            <person name="Salse J."/>
            <person name="Munos S."/>
            <person name="Vincourt P."/>
            <person name="Rieseberg L.H."/>
            <person name="Langlade N.B."/>
        </authorList>
    </citation>
    <scope>NUCLEOTIDE SEQUENCE [LARGE SCALE GENOMIC DNA]</scope>
    <source>
        <strain evidence="4">cv. SF193</strain>
        <tissue evidence="2">Leaves</tissue>
    </source>
</reference>
<name>A0A251TDC9_HELAN</name>
<keyword evidence="4" id="KW-1185">Reference proteome</keyword>
<gene>
    <name evidence="3" type="ORF">HannXRQ_Chr11g0349791</name>
    <name evidence="2" type="ORF">HanXRQr2_Chr11g0514091</name>
</gene>
<evidence type="ECO:0000256" key="1">
    <source>
        <dbReference type="SAM" id="MobiDB-lite"/>
    </source>
</evidence>
<dbReference type="Proteomes" id="UP000215914">
    <property type="component" value="Chromosome 11"/>
</dbReference>
<reference evidence="2" key="3">
    <citation type="submission" date="2020-06" db="EMBL/GenBank/DDBJ databases">
        <title>Helianthus annuus Genome sequencing and assembly Release 2.</title>
        <authorList>
            <person name="Gouzy J."/>
            <person name="Langlade N."/>
            <person name="Munos S."/>
        </authorList>
    </citation>
    <scope>NUCLEOTIDE SEQUENCE</scope>
    <source>
        <tissue evidence="2">Leaves</tissue>
    </source>
</reference>
<feature type="region of interest" description="Disordered" evidence="1">
    <location>
        <begin position="1"/>
        <end position="57"/>
    </location>
</feature>
<organism evidence="3 4">
    <name type="scientific">Helianthus annuus</name>
    <name type="common">Common sunflower</name>
    <dbReference type="NCBI Taxonomy" id="4232"/>
    <lineage>
        <taxon>Eukaryota</taxon>
        <taxon>Viridiplantae</taxon>
        <taxon>Streptophyta</taxon>
        <taxon>Embryophyta</taxon>
        <taxon>Tracheophyta</taxon>
        <taxon>Spermatophyta</taxon>
        <taxon>Magnoliopsida</taxon>
        <taxon>eudicotyledons</taxon>
        <taxon>Gunneridae</taxon>
        <taxon>Pentapetalae</taxon>
        <taxon>asterids</taxon>
        <taxon>campanulids</taxon>
        <taxon>Asterales</taxon>
        <taxon>Asteraceae</taxon>
        <taxon>Asteroideae</taxon>
        <taxon>Heliantheae alliance</taxon>
        <taxon>Heliantheae</taxon>
        <taxon>Helianthus</taxon>
    </lineage>
</organism>
<dbReference type="Gramene" id="mRNA:HanXRQr2_Chr11g0514091">
    <property type="protein sequence ID" value="mRNA:HanXRQr2_Chr11g0514091"/>
    <property type="gene ID" value="HanXRQr2_Chr11g0514091"/>
</dbReference>
<dbReference type="EMBL" id="CM007900">
    <property type="protein sequence ID" value="OTG09155.1"/>
    <property type="molecule type" value="Genomic_DNA"/>
</dbReference>
<proteinExistence type="predicted"/>
<sequence length="57" mass="6165">MPFALSSLPLQNTTHRHYPLVSSHHTPSHSRSREPLQPPHAAPSITQTISSADGVSV</sequence>
<evidence type="ECO:0000313" key="3">
    <source>
        <dbReference type="EMBL" id="OTG09155.1"/>
    </source>
</evidence>
<reference evidence="3" key="2">
    <citation type="submission" date="2017-02" db="EMBL/GenBank/DDBJ databases">
        <title>Sunflower complete genome.</title>
        <authorList>
            <person name="Langlade N."/>
            <person name="Munos S."/>
        </authorList>
    </citation>
    <scope>NUCLEOTIDE SEQUENCE [LARGE SCALE GENOMIC DNA]</scope>
    <source>
        <tissue evidence="3">Leaves</tissue>
    </source>
</reference>
<protein>
    <submittedName>
        <fullName evidence="3">Uncharacterized protein</fullName>
    </submittedName>
</protein>
<dbReference type="InParanoid" id="A0A251TDC9"/>